<dbReference type="InterPro" id="IPR042217">
    <property type="entry name" value="T4SS_VirB10/TrbI"/>
</dbReference>
<gene>
    <name evidence="9" type="primary">virB10</name>
    <name evidence="9" type="ORF">ACETRX_33180</name>
</gene>
<dbReference type="Proteomes" id="UP001595190">
    <property type="component" value="Unassembled WGS sequence"/>
</dbReference>
<evidence type="ECO:0000256" key="5">
    <source>
        <dbReference type="ARBA" id="ARBA00022989"/>
    </source>
</evidence>
<keyword evidence="4 8" id="KW-0812">Transmembrane</keyword>
<evidence type="ECO:0000313" key="10">
    <source>
        <dbReference type="Proteomes" id="UP001595190"/>
    </source>
</evidence>
<dbReference type="InterPro" id="IPR047695">
    <property type="entry name" value="T4SS_VirB10/PtlG"/>
</dbReference>
<comment type="similarity">
    <text evidence="2">Belongs to the TrbI/VirB10 family.</text>
</comment>
<accession>A0ABV6ZQP6</accession>
<keyword evidence="3" id="KW-1003">Cell membrane</keyword>
<dbReference type="RefSeq" id="WP_394315189.1">
    <property type="nucleotide sequence ID" value="NZ_JBHGPK010000035.1"/>
</dbReference>
<protein>
    <submittedName>
        <fullName evidence="9">Type IV secretion system protein VirB10</fullName>
    </submittedName>
</protein>
<evidence type="ECO:0000256" key="8">
    <source>
        <dbReference type="SAM" id="Phobius"/>
    </source>
</evidence>
<comment type="subcellular location">
    <subcellularLocation>
        <location evidence="1">Cell membrane</location>
        <topology evidence="1">Single-pass membrane protein</topology>
    </subcellularLocation>
</comment>
<feature type="region of interest" description="Disordered" evidence="7">
    <location>
        <begin position="60"/>
        <end position="175"/>
    </location>
</feature>
<feature type="compositionally biased region" description="Basic and acidic residues" evidence="7">
    <location>
        <begin position="103"/>
        <end position="126"/>
    </location>
</feature>
<evidence type="ECO:0000256" key="4">
    <source>
        <dbReference type="ARBA" id="ARBA00022692"/>
    </source>
</evidence>
<evidence type="ECO:0000256" key="3">
    <source>
        <dbReference type="ARBA" id="ARBA00022475"/>
    </source>
</evidence>
<keyword evidence="5 8" id="KW-1133">Transmembrane helix</keyword>
<name>A0ABV6ZQP6_9HYPH</name>
<evidence type="ECO:0000256" key="1">
    <source>
        <dbReference type="ARBA" id="ARBA00004162"/>
    </source>
</evidence>
<evidence type="ECO:0000256" key="2">
    <source>
        <dbReference type="ARBA" id="ARBA00010265"/>
    </source>
</evidence>
<dbReference type="Pfam" id="PF03743">
    <property type="entry name" value="TrbI"/>
    <property type="match status" value="1"/>
</dbReference>
<evidence type="ECO:0000256" key="6">
    <source>
        <dbReference type="ARBA" id="ARBA00023136"/>
    </source>
</evidence>
<dbReference type="Gene3D" id="2.40.128.260">
    <property type="entry name" value="Type IV secretion system, VirB10/TraB/TrbI"/>
    <property type="match status" value="2"/>
</dbReference>
<organism evidence="9 10">
    <name type="scientific">Labrys neptuniae</name>
    <dbReference type="NCBI Taxonomy" id="376174"/>
    <lineage>
        <taxon>Bacteria</taxon>
        <taxon>Pseudomonadati</taxon>
        <taxon>Pseudomonadota</taxon>
        <taxon>Alphaproteobacteria</taxon>
        <taxon>Hyphomicrobiales</taxon>
        <taxon>Xanthobacteraceae</taxon>
        <taxon>Labrys</taxon>
    </lineage>
</organism>
<dbReference type="NCBIfam" id="NF038091">
    <property type="entry name" value="T4SS_VirB10"/>
    <property type="match status" value="1"/>
</dbReference>
<proteinExistence type="inferred from homology"/>
<evidence type="ECO:0000313" key="9">
    <source>
        <dbReference type="EMBL" id="MFC2254513.1"/>
    </source>
</evidence>
<reference evidence="9 10" key="1">
    <citation type="submission" date="2024-09" db="EMBL/GenBank/DDBJ databases">
        <title>Description of Labrys sedimenti sp. nov., isolated from a diclofenac-degrading enrichment culture, and genome-based reclassification of Labrys portucalensis as a later heterotypic synonym of Labrys neptuniae.</title>
        <authorList>
            <person name="Tancsics A."/>
            <person name="Csepanyi A."/>
        </authorList>
    </citation>
    <scope>NUCLEOTIDE SEQUENCE [LARGE SCALE GENOMIC DNA]</scope>
    <source>
        <strain evidence="9 10">LMG 23412</strain>
    </source>
</reference>
<feature type="transmembrane region" description="Helical" evidence="8">
    <location>
        <begin position="27"/>
        <end position="50"/>
    </location>
</feature>
<dbReference type="EMBL" id="JBHGPK010000035">
    <property type="protein sequence ID" value="MFC2254513.1"/>
    <property type="molecule type" value="Genomic_DNA"/>
</dbReference>
<comment type="caution">
    <text evidence="9">The sequence shown here is derived from an EMBL/GenBank/DDBJ whole genome shotgun (WGS) entry which is preliminary data.</text>
</comment>
<evidence type="ECO:0000256" key="7">
    <source>
        <dbReference type="SAM" id="MobiDB-lite"/>
    </source>
</evidence>
<dbReference type="CDD" id="cd16429">
    <property type="entry name" value="VirB10"/>
    <property type="match status" value="1"/>
</dbReference>
<keyword evidence="6 8" id="KW-0472">Membrane</keyword>
<dbReference type="InterPro" id="IPR005498">
    <property type="entry name" value="T4SS_VirB10/TraB/TrbI"/>
</dbReference>
<sequence length="428" mass="46106">MSQHEPTDQSAIDDGAQSLLVERKSRLGPMIVLSVLGAGALLLLSAPFWLPNGDGRNMAGADDDRYLSSPPQGEPYLTPPPPQAPQATVVQPSPAPVPSSDDTEARRRAEEARRRADEEAKRRAEEEAALETQRWQRYRSPMVVTEMGQPDAPQPPKAEDTKGKAEGALQETNPNSQFLSARASASADVSKAERTPRIDALVPQGTMIRAVLETAVNTDLPGMVRASTTEDVWSFDGRRVLIPSGTRLVGEYNAGVQQNQSRAFIVWTRLIRADGISVNLGSIGTDELGRSGMDGDVDNHYFAKYGPALLVSVLSGAAQAIGMSQSNLNNGPITTTYIDPRTGIARTVTSNSGGQSNQMLAQGAQAVAQGFAQTAQEVLKSTQAIQPTIMINQGTPVSIFVRRDLDFSPFYPDPVMEAYRALKRGRKP</sequence>